<keyword evidence="7" id="KW-0456">Lyase</keyword>
<dbReference type="Pfam" id="PF14683">
    <property type="entry name" value="CBM-like"/>
    <property type="match status" value="1"/>
</dbReference>
<keyword evidence="6" id="KW-0732">Signal</keyword>
<keyword evidence="8" id="KW-1133">Transmembrane helix</keyword>
<gene>
    <name evidence="11" type="ORF">KIW84_022513</name>
</gene>
<dbReference type="SUPFAM" id="SSF74650">
    <property type="entry name" value="Galactose mutarotase-like"/>
    <property type="match status" value="1"/>
</dbReference>
<dbReference type="CDD" id="cd10320">
    <property type="entry name" value="RGL4_N"/>
    <property type="match status" value="1"/>
</dbReference>
<dbReference type="GO" id="GO:0005576">
    <property type="term" value="C:extracellular region"/>
    <property type="evidence" value="ECO:0007669"/>
    <property type="project" value="UniProtKB-SubCell"/>
</dbReference>
<dbReference type="CDD" id="cd10317">
    <property type="entry name" value="RGL4_C"/>
    <property type="match status" value="1"/>
</dbReference>
<comment type="subcellular location">
    <subcellularLocation>
        <location evidence="2">Secreted</location>
    </subcellularLocation>
</comment>
<dbReference type="GO" id="GO:0005975">
    <property type="term" value="P:carbohydrate metabolic process"/>
    <property type="evidence" value="ECO:0007669"/>
    <property type="project" value="InterPro"/>
</dbReference>
<evidence type="ECO:0000259" key="9">
    <source>
        <dbReference type="Pfam" id="PF14683"/>
    </source>
</evidence>
<feature type="domain" description="Rhamnogalacturonan lyase" evidence="10">
    <location>
        <begin position="397"/>
        <end position="470"/>
    </location>
</feature>
<evidence type="ECO:0000256" key="3">
    <source>
        <dbReference type="ARBA" id="ARBA00010418"/>
    </source>
</evidence>
<dbReference type="InterPro" id="IPR008979">
    <property type="entry name" value="Galactose-bd-like_sf"/>
</dbReference>
<dbReference type="GO" id="GO:0030246">
    <property type="term" value="F:carbohydrate binding"/>
    <property type="evidence" value="ECO:0007669"/>
    <property type="project" value="InterPro"/>
</dbReference>
<evidence type="ECO:0000313" key="11">
    <source>
        <dbReference type="EMBL" id="KAI5436092.1"/>
    </source>
</evidence>
<dbReference type="SUPFAM" id="SSF49452">
    <property type="entry name" value="Starch-binding domain-like"/>
    <property type="match status" value="1"/>
</dbReference>
<keyword evidence="5" id="KW-0964">Secreted</keyword>
<comment type="caution">
    <text evidence="11">The sequence shown here is derived from an EMBL/GenBank/DDBJ whole genome shotgun (WGS) entry which is preliminary data.</text>
</comment>
<evidence type="ECO:0000256" key="5">
    <source>
        <dbReference type="ARBA" id="ARBA00022525"/>
    </source>
</evidence>
<dbReference type="InterPro" id="IPR029411">
    <property type="entry name" value="RG-lyase_III"/>
</dbReference>
<dbReference type="PANTHER" id="PTHR32018:SF6">
    <property type="entry name" value="RHAMNOGALACTURONAN ENDOLYASE"/>
    <property type="match status" value="1"/>
</dbReference>
<evidence type="ECO:0000256" key="2">
    <source>
        <dbReference type="ARBA" id="ARBA00004613"/>
    </source>
</evidence>
<dbReference type="InterPro" id="IPR029413">
    <property type="entry name" value="RG-lyase_II"/>
</dbReference>
<dbReference type="Gene3D" id="2.60.40.1120">
    <property type="entry name" value="Carboxypeptidase-like, regulatory domain"/>
    <property type="match status" value="1"/>
</dbReference>
<dbReference type="PANTHER" id="PTHR32018">
    <property type="entry name" value="RHAMNOGALACTURONATE LYASE FAMILY PROTEIN"/>
    <property type="match status" value="1"/>
</dbReference>
<evidence type="ECO:0000256" key="1">
    <source>
        <dbReference type="ARBA" id="ARBA00001324"/>
    </source>
</evidence>
<dbReference type="OrthoDB" id="2130367at2759"/>
<organism evidence="11 12">
    <name type="scientific">Pisum sativum</name>
    <name type="common">Garden pea</name>
    <name type="synonym">Lathyrus oleraceus</name>
    <dbReference type="NCBI Taxonomy" id="3888"/>
    <lineage>
        <taxon>Eukaryota</taxon>
        <taxon>Viridiplantae</taxon>
        <taxon>Streptophyta</taxon>
        <taxon>Embryophyta</taxon>
        <taxon>Tracheophyta</taxon>
        <taxon>Spermatophyta</taxon>
        <taxon>Magnoliopsida</taxon>
        <taxon>eudicotyledons</taxon>
        <taxon>Gunneridae</taxon>
        <taxon>Pentapetalae</taxon>
        <taxon>rosids</taxon>
        <taxon>fabids</taxon>
        <taxon>Fabales</taxon>
        <taxon>Fabaceae</taxon>
        <taxon>Papilionoideae</taxon>
        <taxon>50 kb inversion clade</taxon>
        <taxon>NPAAA clade</taxon>
        <taxon>Hologalegina</taxon>
        <taxon>IRL clade</taxon>
        <taxon>Fabeae</taxon>
        <taxon>Lathyrus</taxon>
    </lineage>
</organism>
<dbReference type="Proteomes" id="UP001058974">
    <property type="component" value="Chromosome 2"/>
</dbReference>
<evidence type="ECO:0000256" key="8">
    <source>
        <dbReference type="SAM" id="Phobius"/>
    </source>
</evidence>
<dbReference type="InterPro" id="IPR013784">
    <property type="entry name" value="Carb-bd-like_fold"/>
</dbReference>
<dbReference type="InterPro" id="IPR014718">
    <property type="entry name" value="GH-type_carb-bd"/>
</dbReference>
<keyword evidence="8" id="KW-0472">Membrane</keyword>
<reference evidence="11 12" key="1">
    <citation type="journal article" date="2022" name="Nat. Genet.">
        <title>Improved pea reference genome and pan-genome highlight genomic features and evolutionary characteristics.</title>
        <authorList>
            <person name="Yang T."/>
            <person name="Liu R."/>
            <person name="Luo Y."/>
            <person name="Hu S."/>
            <person name="Wang D."/>
            <person name="Wang C."/>
            <person name="Pandey M.K."/>
            <person name="Ge S."/>
            <person name="Xu Q."/>
            <person name="Li N."/>
            <person name="Li G."/>
            <person name="Huang Y."/>
            <person name="Saxena R.K."/>
            <person name="Ji Y."/>
            <person name="Li M."/>
            <person name="Yan X."/>
            <person name="He Y."/>
            <person name="Liu Y."/>
            <person name="Wang X."/>
            <person name="Xiang C."/>
            <person name="Varshney R.K."/>
            <person name="Ding H."/>
            <person name="Gao S."/>
            <person name="Zong X."/>
        </authorList>
    </citation>
    <scope>NUCLEOTIDE SEQUENCE [LARGE SCALE GENOMIC DNA]</scope>
    <source>
        <strain evidence="11 12">cv. Zhongwan 6</strain>
    </source>
</reference>
<evidence type="ECO:0000256" key="4">
    <source>
        <dbReference type="ARBA" id="ARBA00012437"/>
    </source>
</evidence>
<sequence>MKMECGMDKRVLLLWWYIIVCQLCFILGAYSEDFSFRRNLRIFDNPESSSANSLVTLNNQNSAQVVISNGIISLTLSNPRGYVKGVSYAGIDNVLDEKNEENDRGYLDISSGKLTQRVHGTHFSVITHKENIVEVSFLRTWRSSMDASNVPINMDQRYIVRSGDSGFYSYVIFERPKGFPAITIDQIRIVYKLNEARFNYMAISDTRQRKMPSMRDRKTGQELAYPEAVQLKNPSNPEFKGEVDDKYQYSSENQYNQVNGWITADSEKPVGFWIITPSNEFRNGGPIKQDLTSHVGPTCLFMFVSTHYAGKQVEIEFQQGEAYKKVFGPIFVYLNSAPSNNQFKSLWSDAKQKLLNELKNWPYDFPQSKDFIPPNQRGTLLGNLRVQDGGNKSQNAKKAYIGLALPGPAGSWQRESKGYQFWTRSYLNGNFIIKNIVPGTYNLFAWIPGFIGDYKYNYEITIKPGSTINLNSLVYNPPRNGPTLWEIGVPDRSAAEFFVPNPYPYLTNKLYINDPINKFRNYGLWNRYTELYPKHDIVYKVGVSKYQNDWFFAHVPRILENKTYQAATWNVKFELSNVLNGNYTLQLALASASYAEVQVWFNKMSDDPPYFTTKRIGDDNIIARHGIHGLYWLFSIQLPSVHLVKGDNTLYLRQSRFGSLFEGVLYDYIRLESPPTTKLNV</sequence>
<evidence type="ECO:0000259" key="10">
    <source>
        <dbReference type="Pfam" id="PF14686"/>
    </source>
</evidence>
<dbReference type="Gene3D" id="2.60.120.260">
    <property type="entry name" value="Galactose-binding domain-like"/>
    <property type="match status" value="1"/>
</dbReference>
<dbReference type="Pfam" id="PF06045">
    <property type="entry name" value="Rhamnogal_lyase"/>
    <property type="match status" value="1"/>
</dbReference>
<dbReference type="EC" id="4.2.2.23" evidence="4"/>
<dbReference type="AlphaFoldDB" id="A0A9D4YBV5"/>
<dbReference type="Gramene" id="Psat02G0251300-T1">
    <property type="protein sequence ID" value="KAI5436092.1"/>
    <property type="gene ID" value="KIW84_022513"/>
</dbReference>
<protein>
    <recommendedName>
        <fullName evidence="4">rhamnogalacturonan endolyase</fullName>
        <ecNumber evidence="4">4.2.2.23</ecNumber>
    </recommendedName>
</protein>
<evidence type="ECO:0000256" key="7">
    <source>
        <dbReference type="ARBA" id="ARBA00023239"/>
    </source>
</evidence>
<keyword evidence="12" id="KW-1185">Reference proteome</keyword>
<feature type="domain" description="Rhamnogalacturonan lyase" evidence="9">
    <location>
        <begin position="483"/>
        <end position="671"/>
    </location>
</feature>
<feature type="transmembrane region" description="Helical" evidence="8">
    <location>
        <begin position="12"/>
        <end position="31"/>
    </location>
</feature>
<dbReference type="CDD" id="cd10316">
    <property type="entry name" value="RGL4_M"/>
    <property type="match status" value="1"/>
</dbReference>
<dbReference type="SUPFAM" id="SSF49785">
    <property type="entry name" value="Galactose-binding domain-like"/>
    <property type="match status" value="1"/>
</dbReference>
<keyword evidence="8" id="KW-0812">Transmembrane</keyword>
<dbReference type="EMBL" id="JAMSHJ010000002">
    <property type="protein sequence ID" value="KAI5436092.1"/>
    <property type="molecule type" value="Genomic_DNA"/>
</dbReference>
<comment type="catalytic activity">
    <reaction evidence="1">
        <text>Endotype eliminative cleavage of L-alpha-rhamnopyranosyl-(1-&gt;4)-alpha-D-galactopyranosyluronic acid bonds of rhamnogalacturonan I domains in ramified hairy regions of pectin leaving L-rhamnopyranose at the reducing end and 4-deoxy-4,5-unsaturated D-galactopyranosyluronic acid at the non-reducing end.</text>
        <dbReference type="EC" id="4.2.2.23"/>
    </reaction>
</comment>
<dbReference type="Pfam" id="PF14686">
    <property type="entry name" value="fn3_3"/>
    <property type="match status" value="1"/>
</dbReference>
<dbReference type="InterPro" id="IPR010325">
    <property type="entry name" value="Rhamnogal_lyase"/>
</dbReference>
<comment type="similarity">
    <text evidence="3">Belongs to the polysaccharide lyase 4 family.</text>
</comment>
<proteinExistence type="inferred from homology"/>
<dbReference type="InterPro" id="IPR051850">
    <property type="entry name" value="Polysacch_Lyase_4"/>
</dbReference>
<accession>A0A9D4YBV5</accession>
<evidence type="ECO:0000256" key="6">
    <source>
        <dbReference type="ARBA" id="ARBA00022729"/>
    </source>
</evidence>
<dbReference type="Gene3D" id="2.70.98.10">
    <property type="match status" value="1"/>
</dbReference>
<evidence type="ECO:0000313" key="12">
    <source>
        <dbReference type="Proteomes" id="UP001058974"/>
    </source>
</evidence>
<name>A0A9D4YBV5_PEA</name>
<dbReference type="GO" id="GO:0102210">
    <property type="term" value="F:rhamnogalacturonan endolyase activity"/>
    <property type="evidence" value="ECO:0007669"/>
    <property type="project" value="UniProtKB-EC"/>
</dbReference>
<dbReference type="InterPro" id="IPR011013">
    <property type="entry name" value="Gal_mutarotase_sf_dom"/>
</dbReference>
<dbReference type="Gramene" id="PSAT_LOCUS9373_t1">
    <property type="protein sequence ID" value="CAL5189250.1"/>
    <property type="gene ID" value="PSAT_LOCUS9373"/>
</dbReference>